<comment type="caution">
    <text evidence="1">The sequence shown here is derived from an EMBL/GenBank/DDBJ whole genome shotgun (WGS) entry which is preliminary data.</text>
</comment>
<name>A0A512NI24_9HYPH</name>
<dbReference type="AlphaFoldDB" id="A0A512NI24"/>
<evidence type="ECO:0000313" key="1">
    <source>
        <dbReference type="EMBL" id="GEP58604.1"/>
    </source>
</evidence>
<dbReference type="InterPro" id="IPR059206">
    <property type="entry name" value="Sll1717-like"/>
</dbReference>
<keyword evidence="2" id="KW-1185">Reference proteome</keyword>
<dbReference type="Proteomes" id="UP000321058">
    <property type="component" value="Unassembled WGS sequence"/>
</dbReference>
<dbReference type="NCBIfam" id="NF047389">
    <property type="entry name" value="ATPase_Sll1717"/>
    <property type="match status" value="1"/>
</dbReference>
<dbReference type="RefSeq" id="WP_147154002.1">
    <property type="nucleotide sequence ID" value="NZ_BKAJ01000105.1"/>
</dbReference>
<protein>
    <submittedName>
        <fullName evidence="1">Uncharacterized protein</fullName>
    </submittedName>
</protein>
<dbReference type="Gene3D" id="3.30.70.1230">
    <property type="entry name" value="Nucleotide cyclase"/>
    <property type="match status" value="1"/>
</dbReference>
<reference evidence="1 2" key="1">
    <citation type="submission" date="2019-07" db="EMBL/GenBank/DDBJ databases">
        <title>Whole genome shotgun sequence of Reyranella soli NBRC 108950.</title>
        <authorList>
            <person name="Hosoyama A."/>
            <person name="Uohara A."/>
            <person name="Ohji S."/>
            <person name="Ichikawa N."/>
        </authorList>
    </citation>
    <scope>NUCLEOTIDE SEQUENCE [LARGE SCALE GENOMIC DNA]</scope>
    <source>
        <strain evidence="1 2">NBRC 108950</strain>
    </source>
</reference>
<dbReference type="InterPro" id="IPR029787">
    <property type="entry name" value="Nucleotide_cyclase"/>
</dbReference>
<dbReference type="OrthoDB" id="5477002at2"/>
<proteinExistence type="predicted"/>
<organism evidence="1 2">
    <name type="scientific">Reyranella soli</name>
    <dbReference type="NCBI Taxonomy" id="1230389"/>
    <lineage>
        <taxon>Bacteria</taxon>
        <taxon>Pseudomonadati</taxon>
        <taxon>Pseudomonadota</taxon>
        <taxon>Alphaproteobacteria</taxon>
        <taxon>Hyphomicrobiales</taxon>
        <taxon>Reyranellaceae</taxon>
        <taxon>Reyranella</taxon>
    </lineage>
</organism>
<dbReference type="EMBL" id="BKAJ01000105">
    <property type="protein sequence ID" value="GEP58604.1"/>
    <property type="molecule type" value="Genomic_DNA"/>
</dbReference>
<evidence type="ECO:0000313" key="2">
    <source>
        <dbReference type="Proteomes" id="UP000321058"/>
    </source>
</evidence>
<accession>A0A512NI24</accession>
<gene>
    <name evidence="1" type="ORF">RSO01_57700</name>
</gene>
<dbReference type="SUPFAM" id="SSF55073">
    <property type="entry name" value="Nucleotide cyclase"/>
    <property type="match status" value="1"/>
</dbReference>
<sequence length="694" mass="77574">MQAWIIDASEMDAEDILNFRSNLLHPNPEIRSFLRPDEKGTTIVIAPKGFGKTLLLKAKRLSIQDKYAHILPSGALVEKPGGLPSVIPTSDYGDLRDSEAYWRSVWLLSFTIAVLKAMKHVPGRCSRSLRTIFQDDNLVSVWEIFDHILSASVNTYHQLNNDYNDALLPAFRRLHESTAIFVDNIDEYYEGVLREMAAARDRPAAASAPGGRIKRSFWHLAQSGIAAAARELSHINTHAKIYVSIRKEVLQGIIGDTYFGQQLRSKSLIISYTDDDLLEIIHKNIAHSDDQDLADPRAKDAVAAFFGPLRRVTHPVTGEEEEVLGFWLRHTLGRPRDVVSIGKALASIAPAGRSERRVREAVRSEAKTITTAYFAEMAPHLDGFDADRLLRLIDRNVLSPDDLARIAGTYAADCLEAFSAAALHTEHPFCALYKLGLLGYVGRDAETGEDVQIFRLPGEHPLDNVRILPPARTYLVHPALDDLIAERNPAYFENLNDRNIIGRGRRWSREREIRYVLQGDVKGHSATMRDGLRTKAFATVFDSIVSEFAAKLDHAERSQGDSLTLIDANPVKLLQAARNIQRELGRSEFGAQLRFAGDAGFVEIADGPRQKEPYGMALQNAARLEPHVESGQIYVTDDFIRHVEEDRGTHLPFDFVTLGPDDLRNLACTDGRFDIAKSGNEDPILTAIHRVDFR</sequence>